<dbReference type="EMBL" id="CAJJDN010000122">
    <property type="protein sequence ID" value="CAD8119613.1"/>
    <property type="molecule type" value="Genomic_DNA"/>
</dbReference>
<dbReference type="FunFam" id="1.10.510.10:FF:000210">
    <property type="entry name" value="Non-specific serine/threonine protein kinase"/>
    <property type="match status" value="1"/>
</dbReference>
<evidence type="ECO:0000259" key="10">
    <source>
        <dbReference type="PROSITE" id="PS51757"/>
    </source>
</evidence>
<evidence type="ECO:0000256" key="7">
    <source>
        <dbReference type="PROSITE-ProRule" id="PRU10141"/>
    </source>
</evidence>
<dbReference type="Pfam" id="PF06017">
    <property type="entry name" value="Myosin_TH1"/>
    <property type="match status" value="1"/>
</dbReference>
<evidence type="ECO:0000256" key="5">
    <source>
        <dbReference type="ARBA" id="ARBA00022777"/>
    </source>
</evidence>
<gene>
    <name evidence="11" type="ORF">PSON_ATCC_30995.1.T1220032</name>
</gene>
<evidence type="ECO:0000256" key="2">
    <source>
        <dbReference type="ARBA" id="ARBA00022553"/>
    </source>
</evidence>
<keyword evidence="4 7" id="KW-0547">Nucleotide-binding</keyword>
<dbReference type="InterPro" id="IPR008271">
    <property type="entry name" value="Ser/Thr_kinase_AS"/>
</dbReference>
<feature type="binding site" evidence="7">
    <location>
        <position position="228"/>
    </location>
    <ligand>
        <name>ATP</name>
        <dbReference type="ChEBI" id="CHEBI:30616"/>
    </ligand>
</feature>
<feature type="domain" description="Protein kinase" evidence="8">
    <location>
        <begin position="199"/>
        <end position="456"/>
    </location>
</feature>
<accession>A0A8S1QW18</accession>
<keyword evidence="3" id="KW-0808">Transferase</keyword>
<evidence type="ECO:0000256" key="1">
    <source>
        <dbReference type="ARBA" id="ARBA00022527"/>
    </source>
</evidence>
<evidence type="ECO:0000259" key="9">
    <source>
        <dbReference type="PROSITE" id="PS51285"/>
    </source>
</evidence>
<dbReference type="Proteomes" id="UP000692954">
    <property type="component" value="Unassembled WGS sequence"/>
</dbReference>
<sequence length="525" mass="60895">MDYEQVMNDKKLREQLEGGETMVLSMKVIKFTGQNKKLARVIAITNKNIYNISPAEGSAVKNFFQNLVSKSRIKRKIALSAITGITISKIVKEFILHIPTEYDQRYQVDDQLALIIQTLCEVYVKHNLKKIKCFFIEELNLSQYTTTNYDIKKNIRRQLPKQGNEMTVDEVKLAMQAQRGNVQTLYQKSNTPEISIEDFTLIKMLGRGAFGKVMLCEKKDSKEIFAIKSLRKEDIISRDHIEYLKTERKILEQTQHPFLVSLEYAFITQECVYFVMKFMIGGELYTHLQKINKFNEDFALFYSSQVLLALEYLHKQGIIYRDLKPENILMDEKGYVALTDYGLAKFLSKGQVTQSIVGTPEYLAPEVITQQGHAFTADWWCLGILIYEMLCGKTPFFSENRNQMFRNIVESELKFPSTLLITQECKSLLSSLLKKKPNERLGNKGDAEEIKKHPWFKRMDFQKLIAKELQAPIIPDLQSATDLSNFNPQILDEKIEESEPQVTTNTQALKKFDQEFYGLNYKKEQ</sequence>
<dbReference type="PANTHER" id="PTHR24351">
    <property type="entry name" value="RIBOSOMAL PROTEIN S6 KINASE"/>
    <property type="match status" value="1"/>
</dbReference>
<keyword evidence="12" id="KW-1185">Reference proteome</keyword>
<evidence type="ECO:0000256" key="6">
    <source>
        <dbReference type="ARBA" id="ARBA00022840"/>
    </source>
</evidence>
<organism evidence="11 12">
    <name type="scientific">Paramecium sonneborni</name>
    <dbReference type="NCBI Taxonomy" id="65129"/>
    <lineage>
        <taxon>Eukaryota</taxon>
        <taxon>Sar</taxon>
        <taxon>Alveolata</taxon>
        <taxon>Ciliophora</taxon>
        <taxon>Intramacronucleata</taxon>
        <taxon>Oligohymenophorea</taxon>
        <taxon>Peniculida</taxon>
        <taxon>Parameciidae</taxon>
        <taxon>Paramecium</taxon>
    </lineage>
</organism>
<dbReference type="OrthoDB" id="283727at2759"/>
<keyword evidence="2" id="KW-0597">Phosphoprotein</keyword>
<dbReference type="InterPro" id="IPR045270">
    <property type="entry name" value="STKc_AGC"/>
</dbReference>
<dbReference type="PROSITE" id="PS00107">
    <property type="entry name" value="PROTEIN_KINASE_ATP"/>
    <property type="match status" value="1"/>
</dbReference>
<dbReference type="PROSITE" id="PS50011">
    <property type="entry name" value="PROTEIN_KINASE_DOM"/>
    <property type="match status" value="1"/>
</dbReference>
<feature type="domain" description="TH1" evidence="10">
    <location>
        <begin position="1"/>
        <end position="198"/>
    </location>
</feature>
<keyword evidence="5" id="KW-0418">Kinase</keyword>
<dbReference type="GO" id="GO:0003774">
    <property type="term" value="F:cytoskeletal motor activity"/>
    <property type="evidence" value="ECO:0007669"/>
    <property type="project" value="InterPro"/>
</dbReference>
<dbReference type="InterPro" id="IPR010926">
    <property type="entry name" value="Myosin_TH1"/>
</dbReference>
<dbReference type="CDD" id="cd05123">
    <property type="entry name" value="STKc_AGC"/>
    <property type="match status" value="1"/>
</dbReference>
<dbReference type="InterPro" id="IPR017441">
    <property type="entry name" value="Protein_kinase_ATP_BS"/>
</dbReference>
<protein>
    <submittedName>
        <fullName evidence="11">Uncharacterized protein</fullName>
    </submittedName>
</protein>
<dbReference type="FunFam" id="3.30.200.20:FF:000042">
    <property type="entry name" value="Aurora kinase A"/>
    <property type="match status" value="1"/>
</dbReference>
<name>A0A8S1QW18_9CILI</name>
<dbReference type="GO" id="GO:0005524">
    <property type="term" value="F:ATP binding"/>
    <property type="evidence" value="ECO:0007669"/>
    <property type="project" value="UniProtKB-UniRule"/>
</dbReference>
<feature type="domain" description="AGC-kinase C-terminal" evidence="9">
    <location>
        <begin position="457"/>
        <end position="525"/>
    </location>
</feature>
<dbReference type="GO" id="GO:0016459">
    <property type="term" value="C:myosin complex"/>
    <property type="evidence" value="ECO:0007669"/>
    <property type="project" value="InterPro"/>
</dbReference>
<dbReference type="InterPro" id="IPR000719">
    <property type="entry name" value="Prot_kinase_dom"/>
</dbReference>
<comment type="caution">
    <text evidence="11">The sequence shown here is derived from an EMBL/GenBank/DDBJ whole genome shotgun (WGS) entry which is preliminary data.</text>
</comment>
<dbReference type="PROSITE" id="PS00108">
    <property type="entry name" value="PROTEIN_KINASE_ST"/>
    <property type="match status" value="1"/>
</dbReference>
<dbReference type="PROSITE" id="PS51285">
    <property type="entry name" value="AGC_KINASE_CTER"/>
    <property type="match status" value="1"/>
</dbReference>
<evidence type="ECO:0000256" key="3">
    <source>
        <dbReference type="ARBA" id="ARBA00022679"/>
    </source>
</evidence>
<keyword evidence="6 7" id="KW-0067">ATP-binding</keyword>
<dbReference type="PROSITE" id="PS51757">
    <property type="entry name" value="TH1"/>
    <property type="match status" value="1"/>
</dbReference>
<evidence type="ECO:0000256" key="4">
    <source>
        <dbReference type="ARBA" id="ARBA00022741"/>
    </source>
</evidence>
<dbReference type="Pfam" id="PF00069">
    <property type="entry name" value="Pkinase"/>
    <property type="match status" value="1"/>
</dbReference>
<dbReference type="SMART" id="SM00133">
    <property type="entry name" value="S_TK_X"/>
    <property type="match status" value="1"/>
</dbReference>
<evidence type="ECO:0000259" key="8">
    <source>
        <dbReference type="PROSITE" id="PS50011"/>
    </source>
</evidence>
<dbReference type="GO" id="GO:0004674">
    <property type="term" value="F:protein serine/threonine kinase activity"/>
    <property type="evidence" value="ECO:0007669"/>
    <property type="project" value="UniProtKB-KW"/>
</dbReference>
<dbReference type="InterPro" id="IPR000961">
    <property type="entry name" value="AGC-kinase_C"/>
</dbReference>
<keyword evidence="1" id="KW-0723">Serine/threonine-protein kinase</keyword>
<dbReference type="AlphaFoldDB" id="A0A8S1QW18"/>
<evidence type="ECO:0000313" key="11">
    <source>
        <dbReference type="EMBL" id="CAD8119613.1"/>
    </source>
</evidence>
<proteinExistence type="predicted"/>
<reference evidence="11" key="1">
    <citation type="submission" date="2021-01" db="EMBL/GenBank/DDBJ databases">
        <authorList>
            <consortium name="Genoscope - CEA"/>
            <person name="William W."/>
        </authorList>
    </citation>
    <scope>NUCLEOTIDE SEQUENCE</scope>
</reference>
<evidence type="ECO:0000313" key="12">
    <source>
        <dbReference type="Proteomes" id="UP000692954"/>
    </source>
</evidence>
<dbReference type="SMART" id="SM00220">
    <property type="entry name" value="S_TKc"/>
    <property type="match status" value="1"/>
</dbReference>